<keyword evidence="5" id="KW-0804">Transcription</keyword>
<feature type="domain" description="Myb-like" evidence="8">
    <location>
        <begin position="145"/>
        <end position="202"/>
    </location>
</feature>
<comment type="caution">
    <text evidence="9">The sequence shown here is derived from an EMBL/GenBank/DDBJ whole genome shotgun (WGS) entry which is preliminary data.</text>
</comment>
<feature type="compositionally biased region" description="Acidic residues" evidence="7">
    <location>
        <begin position="79"/>
        <end position="89"/>
    </location>
</feature>
<dbReference type="Proteomes" id="UP000245207">
    <property type="component" value="Unassembled WGS sequence"/>
</dbReference>
<dbReference type="InterPro" id="IPR001005">
    <property type="entry name" value="SANT/Myb"/>
</dbReference>
<dbReference type="EMBL" id="PKPP01000903">
    <property type="protein sequence ID" value="PWA87546.1"/>
    <property type="molecule type" value="Genomic_DNA"/>
</dbReference>
<dbReference type="GO" id="GO:0005634">
    <property type="term" value="C:nucleus"/>
    <property type="evidence" value="ECO:0007669"/>
    <property type="project" value="UniProtKB-SubCell"/>
</dbReference>
<keyword evidence="10" id="KW-1185">Reference proteome</keyword>
<keyword evidence="4" id="KW-0238">DNA-binding</keyword>
<sequence length="379" mass="43199">MDGEREDSKYAVNYGTNQGYGSMQVPKELVRNVPYTQSQMVTKYEDDDEVEDEEEEQEPEEERNVGDNEVNGSAHQIGVDDDDEDDDDGNNGINNSVNMQRHPKKRKLKSLLLSYELAPRVPPVTPAPTSGRKYSYGGRNTLTDWTEHETFVLLEAWGDRFLQCGRKSLRSEEWQEVADRVSQVSKMERSDSQCRNRLDTLKKKYKKEKANINGSRGVNSKWVYFKKMDMLLSSSIQQAGSVSRGVDSRENVFRNPSVPLSITNGVDESRDSAGNSESQEGDDDSDLLPPKKLKSVSDRNSGSSFKLLADSINKFSKIYERIENSKIQQMIELEKMRMDFQRDLEMQKRQILDRAQSEISKVRQGNYDDNDVSAENVSG</sequence>
<accession>A0A2U1PP36</accession>
<feature type="compositionally biased region" description="Polar residues" evidence="7">
    <location>
        <begin position="258"/>
        <end position="278"/>
    </location>
</feature>
<evidence type="ECO:0000256" key="6">
    <source>
        <dbReference type="ARBA" id="ARBA00023242"/>
    </source>
</evidence>
<dbReference type="STRING" id="35608.A0A2U1PP36"/>
<dbReference type="PANTHER" id="PTHR31307:SF6">
    <property type="entry name" value="OS01G0718900 PROTEIN"/>
    <property type="match status" value="1"/>
</dbReference>
<feature type="region of interest" description="Disordered" evidence="7">
    <location>
        <begin position="1"/>
        <end position="105"/>
    </location>
</feature>
<feature type="compositionally biased region" description="Acidic residues" evidence="7">
    <location>
        <begin position="45"/>
        <end position="61"/>
    </location>
</feature>
<dbReference type="Gene3D" id="1.10.10.60">
    <property type="entry name" value="Homeodomain-like"/>
    <property type="match status" value="1"/>
</dbReference>
<keyword evidence="6" id="KW-0539">Nucleus</keyword>
<dbReference type="FunFam" id="1.10.10.60:FF:000104">
    <property type="entry name" value="trihelix transcription factor ASIL2"/>
    <property type="match status" value="1"/>
</dbReference>
<evidence type="ECO:0000313" key="9">
    <source>
        <dbReference type="EMBL" id="PWA87546.1"/>
    </source>
</evidence>
<dbReference type="Pfam" id="PF13837">
    <property type="entry name" value="Myb_DNA-bind_4"/>
    <property type="match status" value="1"/>
</dbReference>
<dbReference type="PROSITE" id="PS50090">
    <property type="entry name" value="MYB_LIKE"/>
    <property type="match status" value="1"/>
</dbReference>
<dbReference type="AlphaFoldDB" id="A0A2U1PP36"/>
<evidence type="ECO:0000259" key="8">
    <source>
        <dbReference type="PROSITE" id="PS50090"/>
    </source>
</evidence>
<dbReference type="GO" id="GO:0000976">
    <property type="term" value="F:transcription cis-regulatory region binding"/>
    <property type="evidence" value="ECO:0007669"/>
    <property type="project" value="TreeGrafter"/>
</dbReference>
<reference evidence="9 10" key="1">
    <citation type="journal article" date="2018" name="Mol. Plant">
        <title>The genome of Artemisia annua provides insight into the evolution of Asteraceae family and artemisinin biosynthesis.</title>
        <authorList>
            <person name="Shen Q."/>
            <person name="Zhang L."/>
            <person name="Liao Z."/>
            <person name="Wang S."/>
            <person name="Yan T."/>
            <person name="Shi P."/>
            <person name="Liu M."/>
            <person name="Fu X."/>
            <person name="Pan Q."/>
            <person name="Wang Y."/>
            <person name="Lv Z."/>
            <person name="Lu X."/>
            <person name="Zhang F."/>
            <person name="Jiang W."/>
            <person name="Ma Y."/>
            <person name="Chen M."/>
            <person name="Hao X."/>
            <person name="Li L."/>
            <person name="Tang Y."/>
            <person name="Lv G."/>
            <person name="Zhou Y."/>
            <person name="Sun X."/>
            <person name="Brodelius P.E."/>
            <person name="Rose J.K.C."/>
            <person name="Tang K."/>
        </authorList>
    </citation>
    <scope>NUCLEOTIDE SEQUENCE [LARGE SCALE GENOMIC DNA]</scope>
    <source>
        <strain evidence="10">cv. Huhao1</strain>
        <tissue evidence="9">Leaf</tissue>
    </source>
</reference>
<dbReference type="PANTHER" id="PTHR31307">
    <property type="entry name" value="TRIHELIX TRANSCRIPTION FACTOR ASIL2"/>
    <property type="match status" value="1"/>
</dbReference>
<organism evidence="9 10">
    <name type="scientific">Artemisia annua</name>
    <name type="common">Sweet wormwood</name>
    <dbReference type="NCBI Taxonomy" id="35608"/>
    <lineage>
        <taxon>Eukaryota</taxon>
        <taxon>Viridiplantae</taxon>
        <taxon>Streptophyta</taxon>
        <taxon>Embryophyta</taxon>
        <taxon>Tracheophyta</taxon>
        <taxon>Spermatophyta</taxon>
        <taxon>Magnoliopsida</taxon>
        <taxon>eudicotyledons</taxon>
        <taxon>Gunneridae</taxon>
        <taxon>Pentapetalae</taxon>
        <taxon>asterids</taxon>
        <taxon>campanulids</taxon>
        <taxon>Asterales</taxon>
        <taxon>Asteraceae</taxon>
        <taxon>Asteroideae</taxon>
        <taxon>Anthemideae</taxon>
        <taxon>Artemisiinae</taxon>
        <taxon>Artemisia</taxon>
    </lineage>
</organism>
<comment type="subcellular location">
    <subcellularLocation>
        <location evidence="1">Nucleus</location>
    </subcellularLocation>
</comment>
<feature type="region of interest" description="Disordered" evidence="7">
    <location>
        <begin position="356"/>
        <end position="379"/>
    </location>
</feature>
<evidence type="ECO:0000313" key="10">
    <source>
        <dbReference type="Proteomes" id="UP000245207"/>
    </source>
</evidence>
<evidence type="ECO:0000256" key="3">
    <source>
        <dbReference type="ARBA" id="ARBA00023054"/>
    </source>
</evidence>
<dbReference type="OrthoDB" id="691673at2759"/>
<dbReference type="InterPro" id="IPR044822">
    <property type="entry name" value="Myb_DNA-bind_4"/>
</dbReference>
<keyword evidence="2" id="KW-0805">Transcription regulation</keyword>
<protein>
    <submittedName>
        <fullName evidence="9">Trihelix protein</fullName>
    </submittedName>
</protein>
<keyword evidence="3" id="KW-0175">Coiled coil</keyword>
<evidence type="ECO:0000256" key="5">
    <source>
        <dbReference type="ARBA" id="ARBA00023163"/>
    </source>
</evidence>
<evidence type="ECO:0000256" key="1">
    <source>
        <dbReference type="ARBA" id="ARBA00004123"/>
    </source>
</evidence>
<feature type="region of interest" description="Disordered" evidence="7">
    <location>
        <begin position="244"/>
        <end position="301"/>
    </location>
</feature>
<proteinExistence type="predicted"/>
<evidence type="ECO:0000256" key="4">
    <source>
        <dbReference type="ARBA" id="ARBA00023125"/>
    </source>
</evidence>
<evidence type="ECO:0000256" key="7">
    <source>
        <dbReference type="SAM" id="MobiDB-lite"/>
    </source>
</evidence>
<dbReference type="InterPro" id="IPR044823">
    <property type="entry name" value="ASIL1/2-like"/>
</dbReference>
<gene>
    <name evidence="9" type="ORF">CTI12_AA127190</name>
</gene>
<evidence type="ECO:0000256" key="2">
    <source>
        <dbReference type="ARBA" id="ARBA00023015"/>
    </source>
</evidence>
<name>A0A2U1PP36_ARTAN</name>